<feature type="coiled-coil region" evidence="2">
    <location>
        <begin position="792"/>
        <end position="851"/>
    </location>
</feature>
<evidence type="ECO:0000313" key="5">
    <source>
        <dbReference type="Proteomes" id="UP001163821"/>
    </source>
</evidence>
<evidence type="ECO:0000256" key="2">
    <source>
        <dbReference type="SAM" id="Coils"/>
    </source>
</evidence>
<evidence type="ECO:0000313" key="4">
    <source>
        <dbReference type="EMBL" id="MCW0484067.1"/>
    </source>
</evidence>
<feature type="coiled-coil region" evidence="2">
    <location>
        <begin position="504"/>
        <end position="588"/>
    </location>
</feature>
<feature type="domain" description="Phage tail tape measure protein" evidence="3">
    <location>
        <begin position="111"/>
        <end position="293"/>
    </location>
</feature>
<dbReference type="InterPro" id="IPR010090">
    <property type="entry name" value="Phage_tape_meas"/>
</dbReference>
<accession>A0AA42CAP5</accession>
<proteinExistence type="predicted"/>
<dbReference type="PANTHER" id="PTHR37813">
    <property type="entry name" value="FELS-2 PROPHAGE PROTEIN"/>
    <property type="match status" value="1"/>
</dbReference>
<dbReference type="Proteomes" id="UP001163821">
    <property type="component" value="Unassembled WGS sequence"/>
</dbReference>
<reference evidence="4" key="1">
    <citation type="submission" date="2022-10" db="EMBL/GenBank/DDBJ databases">
        <title>Gaoshiqiia sediminis gen. nov., sp. nov., isolated from coastal sediment.</title>
        <authorList>
            <person name="Yu W.X."/>
            <person name="Mu D.S."/>
            <person name="Du J.Z."/>
            <person name="Liang Y.Q."/>
        </authorList>
    </citation>
    <scope>NUCLEOTIDE SEQUENCE</scope>
    <source>
        <strain evidence="4">A06</strain>
    </source>
</reference>
<dbReference type="PANTHER" id="PTHR37813:SF1">
    <property type="entry name" value="FELS-2 PROPHAGE PROTEIN"/>
    <property type="match status" value="1"/>
</dbReference>
<evidence type="ECO:0000256" key="1">
    <source>
        <dbReference type="ARBA" id="ARBA00022612"/>
    </source>
</evidence>
<keyword evidence="2" id="KW-0175">Coiled coil</keyword>
<organism evidence="4 5">
    <name type="scientific">Gaoshiqia sediminis</name>
    <dbReference type="NCBI Taxonomy" id="2986998"/>
    <lineage>
        <taxon>Bacteria</taxon>
        <taxon>Pseudomonadati</taxon>
        <taxon>Bacteroidota</taxon>
        <taxon>Bacteroidia</taxon>
        <taxon>Marinilabiliales</taxon>
        <taxon>Prolixibacteraceae</taxon>
        <taxon>Gaoshiqia</taxon>
    </lineage>
</organism>
<protein>
    <submittedName>
        <fullName evidence="4">Phage tail tape measure protein</fullName>
    </submittedName>
</protein>
<dbReference type="EMBL" id="JAPAAF010000028">
    <property type="protein sequence ID" value="MCW0484067.1"/>
    <property type="molecule type" value="Genomic_DNA"/>
</dbReference>
<name>A0AA42CAP5_9BACT</name>
<evidence type="ECO:0000259" key="3">
    <source>
        <dbReference type="Pfam" id="PF10145"/>
    </source>
</evidence>
<keyword evidence="1" id="KW-1188">Viral release from host cell</keyword>
<sequence length="1075" mass="115804">MGALNFNADIDIKKFDQKMVILDARISSLVKEFKEGGFVMDSAFGKFGKTLDGIGINLTGLIGPAMALTAAMQFKKWAQDAYEFEREFGMAMREVQTISKAVQEDLKGISDQIVQMAANGPESAINLSKAFYQIVSAGYDGAAGLKLLDISSKAATAGITDTTTAADGLTTVLNAWGISADNAGKVADVMFKTVERGKTTFGQLASTIAQVAPLAASNNIAFEEIFAAIQSITKQGTPTAQAMTQIRSSIINMNKVLGDGWSATMTYQEGLNKVAEMAGGSQNKLKQLIPDVEGVNAVLALTGEKARGAADDLNETAKAAGAMQKAYDTMMEEADNKWAMVHNRWTREIRELGKAIKAGSTSFADFLNSLLADTQLDIINPGSKKLVDEVAASISGITDKEEKLTIILEKINELRNNRVGELSPEASNLEDNLPGWLQRRAEDLNASIGLTGKAWTPGRYTQAELEYLNNQIAITKQAEEGLMKLFAEVSASSTETGNNVGESLETVQQQIDSTGKALEKAKADLDKFRAPGSTKTVNEIEAQEKAVEELQKKLETLTGVKQNSEKEIAGLKGELDKLYKDLETADEKDRKIIAERIVELEKEKKLREEIANQAIKVAENKGIKPINVNAGDIRGTLTGADGKPLFIGKGEVKSIKEVELEFSKLSKRIKSVNDNSKEGLLNTLGTTQEILFNVQGITSEYAEQLGLNEEQAKVLEDGLQAMSGIADIASGNVVQGAAKLIDSALGMFLKTPEKLSDHFVNVQEQVEKILNSVNIAAESLSNLSVDSSMRSIIILKSQLEDLAAEAKTLNDELQGKYYGPRDGDRNGSTVLRNIVQQAADLNVEIEKLSNRLLQGGISDDQRKAIEAVLQSYNGLVAEMNNIIGDVIGVSISDLKNSLADAFFEAEDAAKAWGDTVNDIIANITKKQLTAKLLTAPIDQAVNQLLNDYSDGSLSTDDIKRFQDTMSALYTEVGPAFEEAIAGLKELGIDFGSDSAASGIAGQIGRAITEESASELVGLWNRTALDTRGILESSKAAESSLMNIERNTLDTVLELRTAVTELKAINTNTKTTGSRI</sequence>
<dbReference type="RefSeq" id="WP_282592659.1">
    <property type="nucleotide sequence ID" value="NZ_JAPAAF010000028.1"/>
</dbReference>
<dbReference type="Pfam" id="PF10145">
    <property type="entry name" value="PhageMin_Tail"/>
    <property type="match status" value="1"/>
</dbReference>
<keyword evidence="5" id="KW-1185">Reference proteome</keyword>
<gene>
    <name evidence="4" type="ORF">N2K84_15095</name>
</gene>
<comment type="caution">
    <text evidence="4">The sequence shown here is derived from an EMBL/GenBank/DDBJ whole genome shotgun (WGS) entry which is preliminary data.</text>
</comment>
<dbReference type="NCBIfam" id="TIGR01760">
    <property type="entry name" value="tape_meas_TP901"/>
    <property type="match status" value="1"/>
</dbReference>
<dbReference type="AlphaFoldDB" id="A0AA42CAP5"/>